<dbReference type="PANTHER" id="PTHR11145:SF8">
    <property type="entry name" value="RE57120P"/>
    <property type="match status" value="1"/>
</dbReference>
<feature type="domain" description="Potassium channel tetramerisation-type BTB" evidence="1">
    <location>
        <begin position="6"/>
        <end position="46"/>
    </location>
</feature>
<evidence type="ECO:0000313" key="2">
    <source>
        <dbReference type="EMBL" id="KAK9830228.1"/>
    </source>
</evidence>
<evidence type="ECO:0000259" key="1">
    <source>
        <dbReference type="Pfam" id="PF02214"/>
    </source>
</evidence>
<reference evidence="2 3" key="1">
    <citation type="journal article" date="2024" name="Nat. Commun.">
        <title>Phylogenomics reveals the evolutionary origins of lichenization in chlorophyte algae.</title>
        <authorList>
            <person name="Puginier C."/>
            <person name="Libourel C."/>
            <person name="Otte J."/>
            <person name="Skaloud P."/>
            <person name="Haon M."/>
            <person name="Grisel S."/>
            <person name="Petersen M."/>
            <person name="Berrin J.G."/>
            <person name="Delaux P.M."/>
            <person name="Dal Grande F."/>
            <person name="Keller J."/>
        </authorList>
    </citation>
    <scope>NUCLEOTIDE SEQUENCE [LARGE SCALE GENOMIC DNA]</scope>
    <source>
        <strain evidence="2 3">SAG 2043</strain>
    </source>
</reference>
<dbReference type="Proteomes" id="UP001489004">
    <property type="component" value="Unassembled WGS sequence"/>
</dbReference>
<dbReference type="AlphaFoldDB" id="A0AAW1R9I5"/>
<dbReference type="InterPro" id="IPR045068">
    <property type="entry name" value="BACURD1-3"/>
</dbReference>
<dbReference type="Pfam" id="PF02214">
    <property type="entry name" value="BTB_2"/>
    <property type="match status" value="1"/>
</dbReference>
<protein>
    <recommendedName>
        <fullName evidence="1">Potassium channel tetramerisation-type BTB domain-containing protein</fullName>
    </recommendedName>
</protein>
<name>A0AAW1R9I5_9CHLO</name>
<organism evidence="2 3">
    <name type="scientific">[Myrmecia] bisecta</name>
    <dbReference type="NCBI Taxonomy" id="41462"/>
    <lineage>
        <taxon>Eukaryota</taxon>
        <taxon>Viridiplantae</taxon>
        <taxon>Chlorophyta</taxon>
        <taxon>core chlorophytes</taxon>
        <taxon>Trebouxiophyceae</taxon>
        <taxon>Trebouxiales</taxon>
        <taxon>Trebouxiaceae</taxon>
        <taxon>Myrmecia</taxon>
    </lineage>
</organism>
<dbReference type="SUPFAM" id="SSF54695">
    <property type="entry name" value="POZ domain"/>
    <property type="match status" value="1"/>
</dbReference>
<comment type="caution">
    <text evidence="2">The sequence shown here is derived from an EMBL/GenBank/DDBJ whole genome shotgun (WGS) entry which is preliminary data.</text>
</comment>
<dbReference type="PANTHER" id="PTHR11145">
    <property type="entry name" value="BTB/POZ DOMAIN-CONTAINING ADAPTER FOR CUL3-MEDIATED RHOA DEGRADATION PROTEIN FAMILY MEMBER"/>
    <property type="match status" value="1"/>
</dbReference>
<sequence length="91" mass="10217">MFSGEIPIATDSSGRYFIDRSPKHFDRVLCYLRDAICDLPESAVERAQLKRFKGVTVGSKFVQECSSGSVTFSLPGRNRQNAFQVQNEVPE</sequence>
<accession>A0AAW1R9I5</accession>
<dbReference type="EMBL" id="JALJOR010000001">
    <property type="protein sequence ID" value="KAK9830228.1"/>
    <property type="molecule type" value="Genomic_DNA"/>
</dbReference>
<keyword evidence="3" id="KW-1185">Reference proteome</keyword>
<dbReference type="GO" id="GO:0051260">
    <property type="term" value="P:protein homooligomerization"/>
    <property type="evidence" value="ECO:0007669"/>
    <property type="project" value="InterPro"/>
</dbReference>
<evidence type="ECO:0000313" key="3">
    <source>
        <dbReference type="Proteomes" id="UP001489004"/>
    </source>
</evidence>
<dbReference type="Gene3D" id="3.30.710.10">
    <property type="entry name" value="Potassium Channel Kv1.1, Chain A"/>
    <property type="match status" value="1"/>
</dbReference>
<gene>
    <name evidence="2" type="ORF">WJX72_010456</name>
</gene>
<dbReference type="InterPro" id="IPR011333">
    <property type="entry name" value="SKP1/BTB/POZ_sf"/>
</dbReference>
<proteinExistence type="predicted"/>
<dbReference type="InterPro" id="IPR003131">
    <property type="entry name" value="T1-type_BTB"/>
</dbReference>